<protein>
    <submittedName>
        <fullName evidence="2">Uncharacterized protein</fullName>
    </submittedName>
</protein>
<evidence type="ECO:0000256" key="1">
    <source>
        <dbReference type="SAM" id="MobiDB-lite"/>
    </source>
</evidence>
<evidence type="ECO:0000313" key="3">
    <source>
        <dbReference type="Proteomes" id="UP000826271"/>
    </source>
</evidence>
<dbReference type="Proteomes" id="UP000826271">
    <property type="component" value="Unassembled WGS sequence"/>
</dbReference>
<sequence length="357" mass="38450">MGSEKNGGGVFHGNSVMNCTSSNGMDPFYAAASSSSNWDPIVSLNQSGDFGNSCNMVDHNEFGNHTMGSSSNLDHFPSHSVLVEMVPKIPSFGNGSFSETVTSFAHIPQSNFAQNSEDGMLGSSPYGKRKRKRKILYGASLKFLSIKLATVNPELNVDTDRILSKDLALGIGPGMTSSQPFLGYPCATFNVAPGATPPFHSLPQHIWNNELQGILRMGFDSDPSVSSLGQNDAPQSSQSAQGDVDSTYFEVPTQPEVPLQSAPQTQEPSQSPPHANQSAPHEVPPEHYQGTFKRIFSVNNSISELKQVVHTYKPKNTHVADATSMHRTTVVVSSMQKPTTTVPGSSRHKKQTEGAKK</sequence>
<feature type="compositionally biased region" description="Polar residues" evidence="1">
    <location>
        <begin position="261"/>
        <end position="279"/>
    </location>
</feature>
<feature type="region of interest" description="Disordered" evidence="1">
    <location>
        <begin position="222"/>
        <end position="245"/>
    </location>
</feature>
<name>A0AAV6XE76_9LAMI</name>
<feature type="compositionally biased region" description="Polar residues" evidence="1">
    <location>
        <begin position="223"/>
        <end position="241"/>
    </location>
</feature>
<feature type="region of interest" description="Disordered" evidence="1">
    <location>
        <begin position="258"/>
        <end position="286"/>
    </location>
</feature>
<feature type="compositionally biased region" description="Polar residues" evidence="1">
    <location>
        <begin position="333"/>
        <end position="344"/>
    </location>
</feature>
<accession>A0AAV6XE76</accession>
<proteinExistence type="predicted"/>
<feature type="region of interest" description="Disordered" evidence="1">
    <location>
        <begin position="333"/>
        <end position="357"/>
    </location>
</feature>
<dbReference type="AlphaFoldDB" id="A0AAV6XE76"/>
<organism evidence="2 3">
    <name type="scientific">Buddleja alternifolia</name>
    <dbReference type="NCBI Taxonomy" id="168488"/>
    <lineage>
        <taxon>Eukaryota</taxon>
        <taxon>Viridiplantae</taxon>
        <taxon>Streptophyta</taxon>
        <taxon>Embryophyta</taxon>
        <taxon>Tracheophyta</taxon>
        <taxon>Spermatophyta</taxon>
        <taxon>Magnoliopsida</taxon>
        <taxon>eudicotyledons</taxon>
        <taxon>Gunneridae</taxon>
        <taxon>Pentapetalae</taxon>
        <taxon>asterids</taxon>
        <taxon>lamiids</taxon>
        <taxon>Lamiales</taxon>
        <taxon>Scrophulariaceae</taxon>
        <taxon>Buddlejeae</taxon>
        <taxon>Buddleja</taxon>
    </lineage>
</organism>
<evidence type="ECO:0000313" key="2">
    <source>
        <dbReference type="EMBL" id="KAG8377445.1"/>
    </source>
</evidence>
<keyword evidence="3" id="KW-1185">Reference proteome</keyword>
<dbReference type="EMBL" id="WHWC01000008">
    <property type="protein sequence ID" value="KAG8377445.1"/>
    <property type="molecule type" value="Genomic_DNA"/>
</dbReference>
<gene>
    <name evidence="2" type="ORF">BUALT_Bualt08G0033600</name>
</gene>
<comment type="caution">
    <text evidence="2">The sequence shown here is derived from an EMBL/GenBank/DDBJ whole genome shotgun (WGS) entry which is preliminary data.</text>
</comment>
<reference evidence="2" key="1">
    <citation type="submission" date="2019-10" db="EMBL/GenBank/DDBJ databases">
        <authorList>
            <person name="Zhang R."/>
            <person name="Pan Y."/>
            <person name="Wang J."/>
            <person name="Ma R."/>
            <person name="Yu S."/>
        </authorList>
    </citation>
    <scope>NUCLEOTIDE SEQUENCE</scope>
    <source>
        <strain evidence="2">LA-IB0</strain>
        <tissue evidence="2">Leaf</tissue>
    </source>
</reference>